<keyword evidence="2" id="KW-1185">Reference proteome</keyword>
<protein>
    <submittedName>
        <fullName evidence="1">Uncharacterized protein</fullName>
    </submittedName>
</protein>
<dbReference type="Proteomes" id="UP000199664">
    <property type="component" value="Unassembled WGS sequence"/>
</dbReference>
<dbReference type="OrthoDB" id="8149428at2"/>
<reference evidence="2" key="1">
    <citation type="submission" date="2016-10" db="EMBL/GenBank/DDBJ databases">
        <authorList>
            <person name="Varghese N."/>
            <person name="Submissions S."/>
        </authorList>
    </citation>
    <scope>NUCLEOTIDE SEQUENCE [LARGE SCALE GENOMIC DNA]</scope>
    <source>
        <strain evidence="2">LMG 26383,CCUG 61248,R- 45681</strain>
    </source>
</reference>
<organism evidence="1 2">
    <name type="scientific">Bosea lupini</name>
    <dbReference type="NCBI Taxonomy" id="1036779"/>
    <lineage>
        <taxon>Bacteria</taxon>
        <taxon>Pseudomonadati</taxon>
        <taxon>Pseudomonadota</taxon>
        <taxon>Alphaproteobacteria</taxon>
        <taxon>Hyphomicrobiales</taxon>
        <taxon>Boseaceae</taxon>
        <taxon>Bosea</taxon>
    </lineage>
</organism>
<proteinExistence type="predicted"/>
<evidence type="ECO:0000313" key="2">
    <source>
        <dbReference type="Proteomes" id="UP000199664"/>
    </source>
</evidence>
<accession>A0A1H7IBJ5</accession>
<dbReference type="EMBL" id="FOAN01000001">
    <property type="protein sequence ID" value="SEK59849.1"/>
    <property type="molecule type" value="Genomic_DNA"/>
</dbReference>
<name>A0A1H7IBJ5_9HYPH</name>
<dbReference type="AlphaFoldDB" id="A0A1H7IBJ5"/>
<evidence type="ECO:0000313" key="1">
    <source>
        <dbReference type="EMBL" id="SEK59849.1"/>
    </source>
</evidence>
<dbReference type="RefSeq" id="WP_091830138.1">
    <property type="nucleotide sequence ID" value="NZ_FOAN01000001.1"/>
</dbReference>
<sequence length="172" mass="18659">MVVAIAPGTATITANKGFLVTYKLGDHRNNPFPPRQTNAVTHSPNVLLMARRDEGFLAHFVARERGTTVNHLAQIGWHIIWHGMLGWATPTAKRTVAMVTSRIDIGQPTTDAVDNTAFPKSAAIAKNPQRPTCNEQDGTAFDWGYGSGAREPVRVESTARTGNLPSVFFPAP</sequence>
<gene>
    <name evidence="1" type="ORF">SAMN04515666_101926</name>
</gene>